<dbReference type="Gene3D" id="3.40.50.150">
    <property type="entry name" value="Vaccinia Virus protein VP39"/>
    <property type="match status" value="1"/>
</dbReference>
<comment type="caution">
    <text evidence="4">The sequence shown here is derived from an EMBL/GenBank/DDBJ whole genome shotgun (WGS) entry which is preliminary data.</text>
</comment>
<protein>
    <recommendedName>
        <fullName evidence="3">TRM5/TYW2-like methyltransferase domain-containing protein</fullName>
    </recommendedName>
</protein>
<proteinExistence type="predicted"/>
<organism evidence="4">
    <name type="scientific">marine sediment metagenome</name>
    <dbReference type="NCBI Taxonomy" id="412755"/>
    <lineage>
        <taxon>unclassified sequences</taxon>
        <taxon>metagenomes</taxon>
        <taxon>ecological metagenomes</taxon>
    </lineage>
</organism>
<evidence type="ECO:0000313" key="4">
    <source>
        <dbReference type="EMBL" id="GAG97736.1"/>
    </source>
</evidence>
<gene>
    <name evidence="4" type="ORF">S01H4_49221</name>
</gene>
<keyword evidence="1" id="KW-0808">Transferase</keyword>
<evidence type="ECO:0000256" key="2">
    <source>
        <dbReference type="ARBA" id="ARBA00022691"/>
    </source>
</evidence>
<accession>X1DMS4</accession>
<dbReference type="EMBL" id="BART01027823">
    <property type="protein sequence ID" value="GAG97736.1"/>
    <property type="molecule type" value="Genomic_DNA"/>
</dbReference>
<sequence>MTSLDDFIVDENKVWFTSSEEGGYWPEGVPKHSNVERIYSIELNPESYKYLEENIKLNHLEQKVVPIKGDCKVEVVKFSESGIRADRIIMGVFPAPKDYIEEALSLVKDKGT</sequence>
<evidence type="ECO:0000256" key="1">
    <source>
        <dbReference type="ARBA" id="ARBA00022679"/>
    </source>
</evidence>
<feature type="domain" description="TRM5/TYW2-like methyltransferase" evidence="3">
    <location>
        <begin position="23"/>
        <end position="111"/>
    </location>
</feature>
<dbReference type="AlphaFoldDB" id="X1DMS4"/>
<keyword evidence="2" id="KW-0949">S-adenosyl-L-methionine</keyword>
<dbReference type="InterPro" id="IPR056743">
    <property type="entry name" value="TRM5-TYW2-like_MTfase"/>
</dbReference>
<name>X1DMS4_9ZZZZ</name>
<dbReference type="SUPFAM" id="SSF53335">
    <property type="entry name" value="S-adenosyl-L-methionine-dependent methyltransferases"/>
    <property type="match status" value="1"/>
</dbReference>
<evidence type="ECO:0000259" key="3">
    <source>
        <dbReference type="Pfam" id="PF02475"/>
    </source>
</evidence>
<dbReference type="Pfam" id="PF02475">
    <property type="entry name" value="TRM5-TYW2_MTfase"/>
    <property type="match status" value="1"/>
</dbReference>
<reference evidence="4" key="1">
    <citation type="journal article" date="2014" name="Front. Microbiol.">
        <title>High frequency of phylogenetically diverse reductive dehalogenase-homologous genes in deep subseafloor sedimentary metagenomes.</title>
        <authorList>
            <person name="Kawai M."/>
            <person name="Futagami T."/>
            <person name="Toyoda A."/>
            <person name="Takaki Y."/>
            <person name="Nishi S."/>
            <person name="Hori S."/>
            <person name="Arai W."/>
            <person name="Tsubouchi T."/>
            <person name="Morono Y."/>
            <person name="Uchiyama I."/>
            <person name="Ito T."/>
            <person name="Fujiyama A."/>
            <person name="Inagaki F."/>
            <person name="Takami H."/>
        </authorList>
    </citation>
    <scope>NUCLEOTIDE SEQUENCE</scope>
    <source>
        <strain evidence="4">Expedition CK06-06</strain>
    </source>
</reference>
<dbReference type="GO" id="GO:0016740">
    <property type="term" value="F:transferase activity"/>
    <property type="evidence" value="ECO:0007669"/>
    <property type="project" value="UniProtKB-KW"/>
</dbReference>
<feature type="non-terminal residue" evidence="4">
    <location>
        <position position="112"/>
    </location>
</feature>
<dbReference type="InterPro" id="IPR029063">
    <property type="entry name" value="SAM-dependent_MTases_sf"/>
</dbReference>